<dbReference type="InterPro" id="IPR036770">
    <property type="entry name" value="Ankyrin_rpt-contain_sf"/>
</dbReference>
<evidence type="ECO:0000256" key="4">
    <source>
        <dbReference type="SAM" id="SignalP"/>
    </source>
</evidence>
<keyword evidence="4" id="KW-0732">Signal</keyword>
<dbReference type="EMBL" id="RQGD01000025">
    <property type="protein sequence ID" value="TGL59204.1"/>
    <property type="molecule type" value="Genomic_DNA"/>
</dbReference>
<dbReference type="InterPro" id="IPR050745">
    <property type="entry name" value="Multifunctional_regulatory"/>
</dbReference>
<dbReference type="OrthoDB" id="5622506at2"/>
<gene>
    <name evidence="5" type="ORF">EHQ58_09860</name>
</gene>
<feature type="chain" id="PRO_5020825638" evidence="4">
    <location>
        <begin position="24"/>
        <end position="368"/>
    </location>
</feature>
<dbReference type="Gene3D" id="1.25.40.20">
    <property type="entry name" value="Ankyrin repeat-containing domain"/>
    <property type="match status" value="2"/>
</dbReference>
<dbReference type="Proteomes" id="UP000297693">
    <property type="component" value="Unassembled WGS sequence"/>
</dbReference>
<dbReference type="GO" id="GO:2000812">
    <property type="term" value="P:regulation of barbed-end actin filament capping"/>
    <property type="evidence" value="ECO:0007669"/>
    <property type="project" value="TreeGrafter"/>
</dbReference>
<keyword evidence="1" id="KW-0677">Repeat</keyword>
<feature type="signal peptide" evidence="4">
    <location>
        <begin position="1"/>
        <end position="23"/>
    </location>
</feature>
<dbReference type="PROSITE" id="PS50088">
    <property type="entry name" value="ANK_REPEAT"/>
    <property type="match status" value="1"/>
</dbReference>
<dbReference type="PANTHER" id="PTHR24189:SF50">
    <property type="entry name" value="ANKYRIN REPEAT AND SOCS BOX PROTEIN 2"/>
    <property type="match status" value="1"/>
</dbReference>
<name>A0A4R9K2X0_9LEPT</name>
<evidence type="ECO:0000256" key="3">
    <source>
        <dbReference type="PROSITE-ProRule" id="PRU00023"/>
    </source>
</evidence>
<protein>
    <submittedName>
        <fullName evidence="5">Ankyrin repeat domain-containing protein</fullName>
    </submittedName>
</protein>
<dbReference type="SMART" id="SM00248">
    <property type="entry name" value="ANK"/>
    <property type="match status" value="6"/>
</dbReference>
<evidence type="ECO:0000313" key="5">
    <source>
        <dbReference type="EMBL" id="TGL59204.1"/>
    </source>
</evidence>
<keyword evidence="6" id="KW-1185">Reference proteome</keyword>
<evidence type="ECO:0000256" key="1">
    <source>
        <dbReference type="ARBA" id="ARBA00022737"/>
    </source>
</evidence>
<dbReference type="AlphaFoldDB" id="A0A4R9K2X0"/>
<evidence type="ECO:0000313" key="6">
    <source>
        <dbReference type="Proteomes" id="UP000297693"/>
    </source>
</evidence>
<dbReference type="RefSeq" id="WP_135623730.1">
    <property type="nucleotide sequence ID" value="NZ_RQGD01000025.1"/>
</dbReference>
<feature type="repeat" description="ANK" evidence="3">
    <location>
        <begin position="223"/>
        <end position="255"/>
    </location>
</feature>
<comment type="caution">
    <text evidence="5">The sequence shown here is derived from an EMBL/GenBank/DDBJ whole genome shotgun (WGS) entry which is preliminary data.</text>
</comment>
<dbReference type="PANTHER" id="PTHR24189">
    <property type="entry name" value="MYOTROPHIN"/>
    <property type="match status" value="1"/>
</dbReference>
<reference evidence="5" key="1">
    <citation type="journal article" date="2019" name="PLoS Negl. Trop. Dis.">
        <title>Revisiting the worldwide diversity of Leptospira species in the environment.</title>
        <authorList>
            <person name="Vincent A.T."/>
            <person name="Schiettekatte O."/>
            <person name="Bourhy P."/>
            <person name="Veyrier F.J."/>
            <person name="Picardeau M."/>
        </authorList>
    </citation>
    <scope>NUCLEOTIDE SEQUENCE [LARGE SCALE GENOMIC DNA]</scope>
    <source>
        <strain evidence="5">201702476</strain>
    </source>
</reference>
<dbReference type="GO" id="GO:0005737">
    <property type="term" value="C:cytoplasm"/>
    <property type="evidence" value="ECO:0007669"/>
    <property type="project" value="TreeGrafter"/>
</dbReference>
<evidence type="ECO:0000256" key="2">
    <source>
        <dbReference type="ARBA" id="ARBA00023043"/>
    </source>
</evidence>
<proteinExistence type="predicted"/>
<sequence>MIFSRRCRCIAFLFLLFASPIFSDSIDLFETIGWEDETELKKAIASGGNVNQIDSSLEISILMKAIDTMKPNLVKTLLDAKANVNLKIPKTKKTALMHFMEKYIMNTETNDADQTVYKDDEAMIAIFNHLMKAGANVTDTNSDGKSVLSYAIDSSYASQSDLIMKKLISQKADPNVMFSRDNPKPICLIAAEDSSGYQRFAFKLFLKGKLCDPNKVYSERNQRKTNLLYIAVSKKDLEEVQLLLEAGANPNLGASDTMMDYLPINQVIADYEILELLLRFKANPNSIENEIHLMEHAARNIADDESGEKVIDLLLKYGSDINHPKLFDTYTPYNKAVYAAHIVGKYRIEKYLTKKGAVTPDKLKSKKP</sequence>
<dbReference type="SUPFAM" id="SSF48403">
    <property type="entry name" value="Ankyrin repeat"/>
    <property type="match status" value="1"/>
</dbReference>
<accession>A0A4R9K2X0</accession>
<dbReference type="InterPro" id="IPR002110">
    <property type="entry name" value="Ankyrin_rpt"/>
</dbReference>
<organism evidence="5 6">
    <name type="scientific">Leptospira ognonensis</name>
    <dbReference type="NCBI Taxonomy" id="2484945"/>
    <lineage>
        <taxon>Bacteria</taxon>
        <taxon>Pseudomonadati</taxon>
        <taxon>Spirochaetota</taxon>
        <taxon>Spirochaetia</taxon>
        <taxon>Leptospirales</taxon>
        <taxon>Leptospiraceae</taxon>
        <taxon>Leptospira</taxon>
    </lineage>
</organism>
<dbReference type="Pfam" id="PF00023">
    <property type="entry name" value="Ank"/>
    <property type="match status" value="1"/>
</dbReference>
<keyword evidence="2 3" id="KW-0040">ANK repeat</keyword>